<keyword evidence="9" id="KW-0489">Methyltransferase</keyword>
<feature type="transmembrane region" description="Helical" evidence="10">
    <location>
        <begin position="201"/>
        <end position="227"/>
    </location>
</feature>
<evidence type="ECO:0000313" key="14">
    <source>
        <dbReference type="Proteomes" id="UP000559860"/>
    </source>
</evidence>
<dbReference type="GO" id="GO:0005886">
    <property type="term" value="C:plasma membrane"/>
    <property type="evidence" value="ECO:0007669"/>
    <property type="project" value="UniProtKB-SubCell"/>
</dbReference>
<feature type="transmembrane region" description="Helical" evidence="10">
    <location>
        <begin position="85"/>
        <end position="105"/>
    </location>
</feature>
<comment type="function">
    <text evidence="9">Plays an essential role in type IV pili and type II pseudopili formation by proteolytically removing the leader sequence from substrate proteins and subsequently monomethylating the alpha-amino group of the newly exposed N-terminal phenylalanine.</text>
</comment>
<evidence type="ECO:0000256" key="8">
    <source>
        <dbReference type="RuleBase" id="RU003793"/>
    </source>
</evidence>
<dbReference type="RefSeq" id="WP_182986391.1">
    <property type="nucleotide sequence ID" value="NZ_JABEQD010000006.1"/>
</dbReference>
<reference evidence="13 14" key="1">
    <citation type="submission" date="2020-04" db="EMBL/GenBank/DDBJ databases">
        <title>Description of novel Gluconacetobacter.</title>
        <authorList>
            <person name="Sombolestani A."/>
        </authorList>
    </citation>
    <scope>NUCLEOTIDE SEQUENCE [LARGE SCALE GENOMIC DNA]</scope>
    <source>
        <strain evidence="13 14">LMG 27801</strain>
    </source>
</reference>
<dbReference type="Proteomes" id="UP000559860">
    <property type="component" value="Unassembled WGS sequence"/>
</dbReference>
<feature type="transmembrane region" description="Helical" evidence="10">
    <location>
        <begin position="135"/>
        <end position="153"/>
    </location>
</feature>
<keyword evidence="6 10" id="KW-1133">Transmembrane helix</keyword>
<comment type="subcellular location">
    <subcellularLocation>
        <location evidence="1">Cell inner membrane</location>
        <topology evidence="1">Multi-pass membrane protein</topology>
    </subcellularLocation>
    <subcellularLocation>
        <location evidence="9">Cell membrane</location>
        <topology evidence="9">Multi-pass membrane protein</topology>
    </subcellularLocation>
</comment>
<dbReference type="Pfam" id="PF01478">
    <property type="entry name" value="Peptidase_A24"/>
    <property type="match status" value="1"/>
</dbReference>
<evidence type="ECO:0000256" key="7">
    <source>
        <dbReference type="ARBA" id="ARBA00023136"/>
    </source>
</evidence>
<dbReference type="PRINTS" id="PR00864">
    <property type="entry name" value="PREPILNPTASE"/>
</dbReference>
<keyword evidence="9" id="KW-0645">Protease</keyword>
<dbReference type="PANTHER" id="PTHR30487">
    <property type="entry name" value="TYPE 4 PREPILIN-LIKE PROTEINS LEADER PEPTIDE-PROCESSING ENZYME"/>
    <property type="match status" value="1"/>
</dbReference>
<evidence type="ECO:0000256" key="4">
    <source>
        <dbReference type="ARBA" id="ARBA00022519"/>
    </source>
</evidence>
<gene>
    <name evidence="13" type="ORF">HLH36_10905</name>
</gene>
<dbReference type="EC" id="3.4.23.43" evidence="9"/>
<keyword evidence="9" id="KW-0511">Multifunctional enzyme</keyword>
<evidence type="ECO:0000259" key="12">
    <source>
        <dbReference type="Pfam" id="PF06750"/>
    </source>
</evidence>
<dbReference type="GO" id="GO:0008168">
    <property type="term" value="F:methyltransferase activity"/>
    <property type="evidence" value="ECO:0007669"/>
    <property type="project" value="UniProtKB-KW"/>
</dbReference>
<evidence type="ECO:0000259" key="11">
    <source>
        <dbReference type="Pfam" id="PF01478"/>
    </source>
</evidence>
<evidence type="ECO:0000256" key="2">
    <source>
        <dbReference type="ARBA" id="ARBA00005801"/>
    </source>
</evidence>
<dbReference type="InterPro" id="IPR014032">
    <property type="entry name" value="Peptidase_A24A_bac"/>
</dbReference>
<dbReference type="GO" id="GO:0032259">
    <property type="term" value="P:methylation"/>
    <property type="evidence" value="ECO:0007669"/>
    <property type="project" value="UniProtKB-KW"/>
</dbReference>
<name>A0A7W4ITQ0_9PROT</name>
<comment type="caution">
    <text evidence="13">The sequence shown here is derived from an EMBL/GenBank/DDBJ whole genome shotgun (WGS) entry which is preliminary data.</text>
</comment>
<evidence type="ECO:0000256" key="3">
    <source>
        <dbReference type="ARBA" id="ARBA00022475"/>
    </source>
</evidence>
<keyword evidence="14" id="KW-1185">Reference proteome</keyword>
<dbReference type="GO" id="GO:0006465">
    <property type="term" value="P:signal peptide processing"/>
    <property type="evidence" value="ECO:0007669"/>
    <property type="project" value="TreeGrafter"/>
</dbReference>
<evidence type="ECO:0000313" key="13">
    <source>
        <dbReference type="EMBL" id="MBB2168859.1"/>
    </source>
</evidence>
<keyword evidence="3" id="KW-1003">Cell membrane</keyword>
<evidence type="ECO:0000256" key="6">
    <source>
        <dbReference type="ARBA" id="ARBA00022989"/>
    </source>
</evidence>
<protein>
    <recommendedName>
        <fullName evidence="9">Prepilin leader peptidase/N-methyltransferase</fullName>
        <ecNumber evidence="9">2.1.1.-</ecNumber>
        <ecNumber evidence="9">3.4.23.43</ecNumber>
    </recommendedName>
</protein>
<dbReference type="Gene3D" id="1.20.120.1220">
    <property type="match status" value="1"/>
</dbReference>
<dbReference type="Pfam" id="PF06750">
    <property type="entry name" value="A24_N_bact"/>
    <property type="match status" value="1"/>
</dbReference>
<feature type="transmembrane region" description="Helical" evidence="10">
    <location>
        <begin position="159"/>
        <end position="180"/>
    </location>
</feature>
<dbReference type="InterPro" id="IPR010627">
    <property type="entry name" value="Prepilin_pept_A24_N"/>
</dbReference>
<comment type="similarity">
    <text evidence="2 8">Belongs to the peptidase A24 family.</text>
</comment>
<feature type="domain" description="Prepilin peptidase A24 N-terminal" evidence="12">
    <location>
        <begin position="18"/>
        <end position="96"/>
    </location>
</feature>
<organism evidence="13 14">
    <name type="scientific">Gluconacetobacter aggeris</name>
    <dbReference type="NCBI Taxonomy" id="1286186"/>
    <lineage>
        <taxon>Bacteria</taxon>
        <taxon>Pseudomonadati</taxon>
        <taxon>Pseudomonadota</taxon>
        <taxon>Alphaproteobacteria</taxon>
        <taxon>Acetobacterales</taxon>
        <taxon>Acetobacteraceae</taxon>
        <taxon>Gluconacetobacter</taxon>
    </lineage>
</organism>
<keyword evidence="9" id="KW-0378">Hydrolase</keyword>
<dbReference type="AlphaFoldDB" id="A0A7W4ITQ0"/>
<evidence type="ECO:0000256" key="1">
    <source>
        <dbReference type="ARBA" id="ARBA00004429"/>
    </source>
</evidence>
<proteinExistence type="inferred from homology"/>
<evidence type="ECO:0000256" key="10">
    <source>
        <dbReference type="SAM" id="Phobius"/>
    </source>
</evidence>
<comment type="catalytic activity">
    <reaction evidence="9">
        <text>Typically cleaves a -Gly-|-Phe- bond to release an N-terminal, basic peptide of 5-8 residues from type IV prepilin, and then N-methylates the new N-terminal amino group, the methyl donor being S-adenosyl-L-methionine.</text>
        <dbReference type="EC" id="3.4.23.43"/>
    </reaction>
</comment>
<keyword evidence="9" id="KW-0808">Transferase</keyword>
<evidence type="ECO:0000256" key="9">
    <source>
        <dbReference type="RuleBase" id="RU003794"/>
    </source>
</evidence>
<dbReference type="EC" id="2.1.1.-" evidence="9"/>
<accession>A0A7W4ITQ0</accession>
<feature type="transmembrane region" description="Helical" evidence="10">
    <location>
        <begin position="12"/>
        <end position="31"/>
    </location>
</feature>
<sequence length="262" mass="27725">MQLPPPLPSPWLPLFLAPFIGSFLGVLAWRLPRTDPVVLARSACPRCRTILTPWELVPLLSYLAQKGRCRTCHAPIDPSHPVMEILALAVAALAMLAAFAGGATGPLAAAATWRGCLFGWWLLVLAAIDLKTFRLPDILTLPLTAAGLILAATDGWTTFLAHGTAALLGYTLFTGLALAYRRLRGHDGLGLGDAKLLAAGGAWLGPAALPMVVFAAALLTLGFILVITRGRIGRDMAIPFGPGLAASMWGTWLWQTACPLHG</sequence>
<keyword evidence="7 10" id="KW-0472">Membrane</keyword>
<feature type="domain" description="Prepilin type IV endopeptidase peptidase" evidence="11">
    <location>
        <begin position="116"/>
        <end position="224"/>
    </location>
</feature>
<dbReference type="PANTHER" id="PTHR30487:SF0">
    <property type="entry name" value="PREPILIN LEADER PEPTIDASE_N-METHYLTRANSFERASE-RELATED"/>
    <property type="match status" value="1"/>
</dbReference>
<dbReference type="InterPro" id="IPR050882">
    <property type="entry name" value="Prepilin_peptidase/N-MTase"/>
</dbReference>
<keyword evidence="5 9" id="KW-0812">Transmembrane</keyword>
<dbReference type="EMBL" id="JABEQD010000006">
    <property type="protein sequence ID" value="MBB2168859.1"/>
    <property type="molecule type" value="Genomic_DNA"/>
</dbReference>
<dbReference type="InterPro" id="IPR000045">
    <property type="entry name" value="Prepilin_IV_endopep_pep"/>
</dbReference>
<dbReference type="GO" id="GO:0004190">
    <property type="term" value="F:aspartic-type endopeptidase activity"/>
    <property type="evidence" value="ECO:0007669"/>
    <property type="project" value="UniProtKB-EC"/>
</dbReference>
<evidence type="ECO:0000256" key="5">
    <source>
        <dbReference type="ARBA" id="ARBA00022692"/>
    </source>
</evidence>
<keyword evidence="4" id="KW-0997">Cell inner membrane</keyword>